<feature type="non-terminal residue" evidence="2">
    <location>
        <position position="1"/>
    </location>
</feature>
<dbReference type="AlphaFoldDB" id="X0TDI5"/>
<gene>
    <name evidence="2" type="ORF">S01H1_19070</name>
</gene>
<proteinExistence type="predicted"/>
<evidence type="ECO:0000256" key="1">
    <source>
        <dbReference type="SAM" id="Phobius"/>
    </source>
</evidence>
<reference evidence="2" key="1">
    <citation type="journal article" date="2014" name="Front. Microbiol.">
        <title>High frequency of phylogenetically diverse reductive dehalogenase-homologous genes in deep subseafloor sedimentary metagenomes.</title>
        <authorList>
            <person name="Kawai M."/>
            <person name="Futagami T."/>
            <person name="Toyoda A."/>
            <person name="Takaki Y."/>
            <person name="Nishi S."/>
            <person name="Hori S."/>
            <person name="Arai W."/>
            <person name="Tsubouchi T."/>
            <person name="Morono Y."/>
            <person name="Uchiyama I."/>
            <person name="Ito T."/>
            <person name="Fujiyama A."/>
            <person name="Inagaki F."/>
            <person name="Takami H."/>
        </authorList>
    </citation>
    <scope>NUCLEOTIDE SEQUENCE</scope>
    <source>
        <strain evidence="2">Expedition CK06-06</strain>
    </source>
</reference>
<organism evidence="2">
    <name type="scientific">marine sediment metagenome</name>
    <dbReference type="NCBI Taxonomy" id="412755"/>
    <lineage>
        <taxon>unclassified sequences</taxon>
        <taxon>metagenomes</taxon>
        <taxon>ecological metagenomes</taxon>
    </lineage>
</organism>
<protein>
    <submittedName>
        <fullName evidence="2">Uncharacterized protein</fullName>
    </submittedName>
</protein>
<keyword evidence="1" id="KW-0472">Membrane</keyword>
<keyword evidence="1" id="KW-1133">Transmembrane helix</keyword>
<evidence type="ECO:0000313" key="2">
    <source>
        <dbReference type="EMBL" id="GAF91578.1"/>
    </source>
</evidence>
<dbReference type="EMBL" id="BARS01010261">
    <property type="protein sequence ID" value="GAF91578.1"/>
    <property type="molecule type" value="Genomic_DNA"/>
</dbReference>
<name>X0TDI5_9ZZZZ</name>
<sequence>IISNNGEKMNKKIIVGSVLIVFMLMLLPSTPAIQVNTGLNGITKLTDFKDIQNMNADELIDLIMELVEGNPEIQDEIIRQVEEIEDEDILQKELDELADSNRSFIEKIWFRVFTYRLFRLFVSSWILLYSQSNIFLLRSIHWTTKLLRWIQVGIILGIVDLPDYEPPETPDISFEMDLENNTLVVDYVTPEDTLWGDIDQIGNGTCDPLPTGNVTVGDEITNCMGMIVLRYIPTDEVLGVFEFE</sequence>
<feature type="transmembrane region" description="Helical" evidence="1">
    <location>
        <begin position="12"/>
        <end position="33"/>
    </location>
</feature>
<comment type="caution">
    <text evidence="2">The sequence shown here is derived from an EMBL/GenBank/DDBJ whole genome shotgun (WGS) entry which is preliminary data.</text>
</comment>
<keyword evidence="1" id="KW-0812">Transmembrane</keyword>
<accession>X0TDI5</accession>